<organism evidence="2 3">
    <name type="scientific">Diversispora epigaea</name>
    <dbReference type="NCBI Taxonomy" id="1348612"/>
    <lineage>
        <taxon>Eukaryota</taxon>
        <taxon>Fungi</taxon>
        <taxon>Fungi incertae sedis</taxon>
        <taxon>Mucoromycota</taxon>
        <taxon>Glomeromycotina</taxon>
        <taxon>Glomeromycetes</taxon>
        <taxon>Diversisporales</taxon>
        <taxon>Diversisporaceae</taxon>
        <taxon>Diversispora</taxon>
    </lineage>
</organism>
<dbReference type="Proteomes" id="UP000266861">
    <property type="component" value="Unassembled WGS sequence"/>
</dbReference>
<accession>A0A397GB53</accession>
<keyword evidence="3" id="KW-1185">Reference proteome</keyword>
<proteinExistence type="predicted"/>
<sequence length="303" mass="35969">MPRTHRFIRAITHNNPIIGVIMFLQEKIKDINQHLVGFNFTALEIEVSSLCEQLQTLQDRYQLLTDNNRAIWSSNYQLSRYNEELVSECSHLRRNLVRGWSQYLCGSSRNFLYQFQLYEYEISHLRSSIALFNYQFDYYNVPYPDLPLSPRWISTCSSAYNPPMWIENPTWDTTHPLNLMLLTKLVSECSHLRRNLVRGWSQYLCGSSRNFLYQFQLYEYEISHLRSSIALFNYQFDYYNVPYPDLPLSPRWISTCSSAYNPPMWIENPTWDTTHPLNLMSNPSIFTLPSPSYEIINNEDNNN</sequence>
<name>A0A397GB53_9GLOM</name>
<reference evidence="2 3" key="1">
    <citation type="submission" date="2018-08" db="EMBL/GenBank/DDBJ databases">
        <title>Genome and evolution of the arbuscular mycorrhizal fungus Diversispora epigaea (formerly Glomus versiforme) and its bacterial endosymbionts.</title>
        <authorList>
            <person name="Sun X."/>
            <person name="Fei Z."/>
            <person name="Harrison M."/>
        </authorList>
    </citation>
    <scope>NUCLEOTIDE SEQUENCE [LARGE SCALE GENOMIC DNA]</scope>
    <source>
        <strain evidence="2 3">IT104</strain>
    </source>
</reference>
<comment type="caution">
    <text evidence="2">The sequence shown here is derived from an EMBL/GenBank/DDBJ whole genome shotgun (WGS) entry which is preliminary data.</text>
</comment>
<evidence type="ECO:0000313" key="3">
    <source>
        <dbReference type="Proteomes" id="UP000266861"/>
    </source>
</evidence>
<dbReference type="EMBL" id="PQFF01000472">
    <property type="protein sequence ID" value="RHZ48242.1"/>
    <property type="molecule type" value="Genomic_DNA"/>
</dbReference>
<dbReference type="AlphaFoldDB" id="A0A397GB53"/>
<evidence type="ECO:0000256" key="1">
    <source>
        <dbReference type="SAM" id="Coils"/>
    </source>
</evidence>
<feature type="coiled-coil region" evidence="1">
    <location>
        <begin position="40"/>
        <end position="67"/>
    </location>
</feature>
<gene>
    <name evidence="2" type="ORF">Glove_554g20</name>
</gene>
<protein>
    <submittedName>
        <fullName evidence="2">Uncharacterized protein</fullName>
    </submittedName>
</protein>
<evidence type="ECO:0000313" key="2">
    <source>
        <dbReference type="EMBL" id="RHZ48242.1"/>
    </source>
</evidence>
<keyword evidence="1" id="KW-0175">Coiled coil</keyword>